<dbReference type="AlphaFoldDB" id="A0A0G0UKD1"/>
<evidence type="ECO:0000313" key="2">
    <source>
        <dbReference type="EMBL" id="KKR89243.1"/>
    </source>
</evidence>
<comment type="caution">
    <text evidence="2">The sequence shown here is derived from an EMBL/GenBank/DDBJ whole genome shotgun (WGS) entry which is preliminary data.</text>
</comment>
<reference evidence="2 3" key="1">
    <citation type="journal article" date="2015" name="Nature">
        <title>rRNA introns, odd ribosomes, and small enigmatic genomes across a large radiation of phyla.</title>
        <authorList>
            <person name="Brown C.T."/>
            <person name="Hug L.A."/>
            <person name="Thomas B.C."/>
            <person name="Sharon I."/>
            <person name="Castelle C.J."/>
            <person name="Singh A."/>
            <person name="Wilkins M.J."/>
            <person name="Williams K.H."/>
            <person name="Banfield J.F."/>
        </authorList>
    </citation>
    <scope>NUCLEOTIDE SEQUENCE [LARGE SCALE GENOMIC DNA]</scope>
</reference>
<dbReference type="Proteomes" id="UP000033918">
    <property type="component" value="Unassembled WGS sequence"/>
</dbReference>
<organism evidence="2 3">
    <name type="scientific">Candidatus Wolfebacteria bacterium GW2011_GWB1_41_12</name>
    <dbReference type="NCBI Taxonomy" id="1619006"/>
    <lineage>
        <taxon>Bacteria</taxon>
        <taxon>Candidatus Wolfeibacteriota</taxon>
    </lineage>
</organism>
<gene>
    <name evidence="2" type="ORF">UU38_C0001G0145</name>
</gene>
<dbReference type="EMBL" id="LCAK01000001">
    <property type="protein sequence ID" value="KKR89243.1"/>
    <property type="molecule type" value="Genomic_DNA"/>
</dbReference>
<proteinExistence type="predicted"/>
<evidence type="ECO:0000256" key="1">
    <source>
        <dbReference type="SAM" id="Phobius"/>
    </source>
</evidence>
<sequence>MIRRERRVFNKKRIFRSFVVFAAVFVVVMVMAFAIAVLAKNSWGKEERNECLKWQKEAREIQGYFLANWQAEQCARWGVKINAPIKADF</sequence>
<feature type="transmembrane region" description="Helical" evidence="1">
    <location>
        <begin position="20"/>
        <end position="39"/>
    </location>
</feature>
<accession>A0A0G0UKD1</accession>
<keyword evidence="1" id="KW-1133">Transmembrane helix</keyword>
<name>A0A0G0UKD1_9BACT</name>
<keyword evidence="1" id="KW-0812">Transmembrane</keyword>
<keyword evidence="1" id="KW-0472">Membrane</keyword>
<evidence type="ECO:0000313" key="3">
    <source>
        <dbReference type="Proteomes" id="UP000033918"/>
    </source>
</evidence>
<protein>
    <submittedName>
        <fullName evidence="2">Uncharacterized protein</fullName>
    </submittedName>
</protein>